<feature type="region of interest" description="Disordered" evidence="1">
    <location>
        <begin position="163"/>
        <end position="195"/>
    </location>
</feature>
<keyword evidence="2" id="KW-0732">Signal</keyword>
<evidence type="ECO:0000313" key="4">
    <source>
        <dbReference type="Proteomes" id="UP001487740"/>
    </source>
</evidence>
<protein>
    <recommendedName>
        <fullName evidence="5">BZIP domain-containing protein</fullName>
    </recommendedName>
</protein>
<feature type="compositionally biased region" description="Basic residues" evidence="1">
    <location>
        <begin position="180"/>
        <end position="191"/>
    </location>
</feature>
<name>A0AAW0TE60_SCYPA</name>
<evidence type="ECO:0000313" key="3">
    <source>
        <dbReference type="EMBL" id="KAK8384772.1"/>
    </source>
</evidence>
<sequence length="254" mass="28703">MYHVCACVYVLLLASSVEVSGDAGTERPSNLAPRSSGPPPARIRSLSRWQSEEARPLERGPSAPRHARQRSPQPRMDRHNLPSHTPRGPRYGSSLLHQDQLDYCSGQESVVPEWPEVHSPYSAEQHDPGSDALWLPLRESNRGAPSFHHARDRDSLHEVPAPFDQMTSAFPSTNAESSRRNRRGATNRRRSREMERDLKAQLERLKQEHEALAAEKVRLQQVTTLMEQEVQRRREAEQMMLARGAADAGGDPFQ</sequence>
<evidence type="ECO:0000256" key="2">
    <source>
        <dbReference type="SAM" id="SignalP"/>
    </source>
</evidence>
<keyword evidence="4" id="KW-1185">Reference proteome</keyword>
<dbReference type="CDD" id="cd14686">
    <property type="entry name" value="bZIP"/>
    <property type="match status" value="1"/>
</dbReference>
<feature type="compositionally biased region" description="Polar residues" evidence="1">
    <location>
        <begin position="165"/>
        <end position="176"/>
    </location>
</feature>
<dbReference type="Proteomes" id="UP001487740">
    <property type="component" value="Unassembled WGS sequence"/>
</dbReference>
<evidence type="ECO:0000256" key="1">
    <source>
        <dbReference type="SAM" id="MobiDB-lite"/>
    </source>
</evidence>
<proteinExistence type="predicted"/>
<accession>A0AAW0TE60</accession>
<organism evidence="3 4">
    <name type="scientific">Scylla paramamosain</name>
    <name type="common">Mud crab</name>
    <dbReference type="NCBI Taxonomy" id="85552"/>
    <lineage>
        <taxon>Eukaryota</taxon>
        <taxon>Metazoa</taxon>
        <taxon>Ecdysozoa</taxon>
        <taxon>Arthropoda</taxon>
        <taxon>Crustacea</taxon>
        <taxon>Multicrustacea</taxon>
        <taxon>Malacostraca</taxon>
        <taxon>Eumalacostraca</taxon>
        <taxon>Eucarida</taxon>
        <taxon>Decapoda</taxon>
        <taxon>Pleocyemata</taxon>
        <taxon>Brachyura</taxon>
        <taxon>Eubrachyura</taxon>
        <taxon>Portunoidea</taxon>
        <taxon>Portunidae</taxon>
        <taxon>Portuninae</taxon>
        <taxon>Scylla</taxon>
    </lineage>
</organism>
<comment type="caution">
    <text evidence="3">The sequence shown here is derived from an EMBL/GenBank/DDBJ whole genome shotgun (WGS) entry which is preliminary data.</text>
</comment>
<gene>
    <name evidence="3" type="ORF">O3P69_014373</name>
</gene>
<reference evidence="3 4" key="1">
    <citation type="submission" date="2023-03" db="EMBL/GenBank/DDBJ databases">
        <title>High-quality genome of Scylla paramamosain provides insights in environmental adaptation.</title>
        <authorList>
            <person name="Zhang L."/>
        </authorList>
    </citation>
    <scope>NUCLEOTIDE SEQUENCE [LARGE SCALE GENOMIC DNA]</scope>
    <source>
        <strain evidence="3">LZ_2023a</strain>
        <tissue evidence="3">Muscle</tissue>
    </source>
</reference>
<feature type="chain" id="PRO_5043452246" description="BZIP domain-containing protein" evidence="2">
    <location>
        <begin position="22"/>
        <end position="254"/>
    </location>
</feature>
<evidence type="ECO:0008006" key="5">
    <source>
        <dbReference type="Google" id="ProtNLM"/>
    </source>
</evidence>
<feature type="signal peptide" evidence="2">
    <location>
        <begin position="1"/>
        <end position="21"/>
    </location>
</feature>
<feature type="region of interest" description="Disordered" evidence="1">
    <location>
        <begin position="20"/>
        <end position="94"/>
    </location>
</feature>
<dbReference type="AlphaFoldDB" id="A0AAW0TE60"/>
<dbReference type="EMBL" id="JARAKH010000034">
    <property type="protein sequence ID" value="KAK8384772.1"/>
    <property type="molecule type" value="Genomic_DNA"/>
</dbReference>